<gene>
    <name evidence="1" type="ORF">DHETER_LOCUS12913</name>
</gene>
<organism evidence="1 2">
    <name type="scientific">Dentiscutata heterogama</name>
    <dbReference type="NCBI Taxonomy" id="1316150"/>
    <lineage>
        <taxon>Eukaryota</taxon>
        <taxon>Fungi</taxon>
        <taxon>Fungi incertae sedis</taxon>
        <taxon>Mucoromycota</taxon>
        <taxon>Glomeromycotina</taxon>
        <taxon>Glomeromycetes</taxon>
        <taxon>Diversisporales</taxon>
        <taxon>Gigasporaceae</taxon>
        <taxon>Dentiscutata</taxon>
    </lineage>
</organism>
<reference evidence="1" key="1">
    <citation type="submission" date="2021-06" db="EMBL/GenBank/DDBJ databases">
        <authorList>
            <person name="Kallberg Y."/>
            <person name="Tangrot J."/>
            <person name="Rosling A."/>
        </authorList>
    </citation>
    <scope>NUCLEOTIDE SEQUENCE</scope>
    <source>
        <strain evidence="1">IL203A</strain>
    </source>
</reference>
<name>A0ACA9PRU1_9GLOM</name>
<dbReference type="EMBL" id="CAJVPU010033467">
    <property type="protein sequence ID" value="CAG8722494.1"/>
    <property type="molecule type" value="Genomic_DNA"/>
</dbReference>
<proteinExistence type="predicted"/>
<protein>
    <submittedName>
        <fullName evidence="1">2968_t:CDS:1</fullName>
    </submittedName>
</protein>
<keyword evidence="2" id="KW-1185">Reference proteome</keyword>
<feature type="non-terminal residue" evidence="1">
    <location>
        <position position="1"/>
    </location>
</feature>
<dbReference type="Proteomes" id="UP000789702">
    <property type="component" value="Unassembled WGS sequence"/>
</dbReference>
<evidence type="ECO:0000313" key="1">
    <source>
        <dbReference type="EMBL" id="CAG8722494.1"/>
    </source>
</evidence>
<evidence type="ECO:0000313" key="2">
    <source>
        <dbReference type="Proteomes" id="UP000789702"/>
    </source>
</evidence>
<feature type="non-terminal residue" evidence="1">
    <location>
        <position position="158"/>
    </location>
</feature>
<accession>A0ACA9PRU1</accession>
<sequence length="158" mass="18092">LVLRVRAIGCFLNIASTILDGHSGLGFFGYNSTLIIMAETLPEMQKLVKEASDIKYIPGAALKTYFRSANALLRQAHRYKEENDLINAFKFYVRYATLTLEKLPHHPEYKKPEHKAGKVELAKNSKIVLDEIEKLKPMIQERFRRSAEKELVTNDISL</sequence>
<comment type="caution">
    <text evidence="1">The sequence shown here is derived from an EMBL/GenBank/DDBJ whole genome shotgun (WGS) entry which is preliminary data.</text>
</comment>